<dbReference type="InterPro" id="IPR036188">
    <property type="entry name" value="FAD/NAD-bd_sf"/>
</dbReference>
<evidence type="ECO:0000256" key="3">
    <source>
        <dbReference type="ARBA" id="ARBA00022827"/>
    </source>
</evidence>
<dbReference type="Proteomes" id="UP000237822">
    <property type="component" value="Unassembled WGS sequence"/>
</dbReference>
<comment type="caution">
    <text evidence="7">The sequence shown here is derived from an EMBL/GenBank/DDBJ whole genome shotgun (WGS) entry which is preliminary data.</text>
</comment>
<organism evidence="7 8">
    <name type="scientific">Knoellia remsis</name>
    <dbReference type="NCBI Taxonomy" id="407159"/>
    <lineage>
        <taxon>Bacteria</taxon>
        <taxon>Bacillati</taxon>
        <taxon>Actinomycetota</taxon>
        <taxon>Actinomycetes</taxon>
        <taxon>Micrococcales</taxon>
        <taxon>Intrasporangiaceae</taxon>
        <taxon>Knoellia</taxon>
    </lineage>
</organism>
<dbReference type="PANTHER" id="PTHR43557">
    <property type="entry name" value="APOPTOSIS-INDUCING FACTOR 1"/>
    <property type="match status" value="1"/>
</dbReference>
<dbReference type="InterPro" id="IPR016156">
    <property type="entry name" value="FAD/NAD-linked_Rdtase_dimer_sf"/>
</dbReference>
<dbReference type="EMBL" id="PVTI01000018">
    <property type="protein sequence ID" value="PRY56682.1"/>
    <property type="molecule type" value="Genomic_DNA"/>
</dbReference>
<dbReference type="InterPro" id="IPR023753">
    <property type="entry name" value="FAD/NAD-binding_dom"/>
</dbReference>
<evidence type="ECO:0000256" key="5">
    <source>
        <dbReference type="SAM" id="MobiDB-lite"/>
    </source>
</evidence>
<evidence type="ECO:0000256" key="2">
    <source>
        <dbReference type="ARBA" id="ARBA00022630"/>
    </source>
</evidence>
<name>A0A2T0UFK2_9MICO</name>
<dbReference type="PRINTS" id="PR00368">
    <property type="entry name" value="FADPNR"/>
</dbReference>
<dbReference type="SUPFAM" id="SSF51905">
    <property type="entry name" value="FAD/NAD(P)-binding domain"/>
    <property type="match status" value="2"/>
</dbReference>
<feature type="domain" description="FAD/NAD(P)-binding" evidence="6">
    <location>
        <begin position="10"/>
        <end position="296"/>
    </location>
</feature>
<proteinExistence type="predicted"/>
<evidence type="ECO:0000313" key="8">
    <source>
        <dbReference type="Proteomes" id="UP000237822"/>
    </source>
</evidence>
<comment type="cofactor">
    <cofactor evidence="1">
        <name>FAD</name>
        <dbReference type="ChEBI" id="CHEBI:57692"/>
    </cofactor>
</comment>
<evidence type="ECO:0000259" key="6">
    <source>
        <dbReference type="Pfam" id="PF07992"/>
    </source>
</evidence>
<keyword evidence="3" id="KW-0274">FAD</keyword>
<gene>
    <name evidence="7" type="ORF">BCF74_11877</name>
</gene>
<feature type="region of interest" description="Disordered" evidence="5">
    <location>
        <begin position="366"/>
        <end position="393"/>
    </location>
</feature>
<sequence length="393" mass="41817">MSDKAKDQESVVIVGGGLAGANVAESLRERGFDGPVTIIGAEDHLPYERPPLSKDVLLGKKSTDDATVHDTDWWKEHAVDVRTGERAVSIDRDRKVVVTDKGELPYGTLVLATGSEPRRLEVADDSGAPVHYLRTVEDSNSLKDALTEGAKVVIIGGGWIGLEVASAARNAGADVTVFEAADLPLVNVLGPEVAQRFADLHRDQGVDLRLGSQVTTADLEGADCVVVGVGPTPRTELAEAAGLDVATEAPGGVLVDDQLRTSDPDILAVGDIALEEHPSLGRRVRVEHWDNAIEQGKAAAGTITGDDTAYDRQPYFFTDQYDLGMEYFGNVGPDGYDSVETTGDFDGPFRAWWVKDGTVVAAMQANDWDASDEMRDSIGKPPPGVKPTSGQSS</sequence>
<dbReference type="InterPro" id="IPR050446">
    <property type="entry name" value="FAD-oxidoreductase/Apoptosis"/>
</dbReference>
<dbReference type="GO" id="GO:0016651">
    <property type="term" value="F:oxidoreductase activity, acting on NAD(P)H"/>
    <property type="evidence" value="ECO:0007669"/>
    <property type="project" value="TreeGrafter"/>
</dbReference>
<dbReference type="PANTHER" id="PTHR43557:SF2">
    <property type="entry name" value="RIESKE DOMAIN-CONTAINING PROTEIN-RELATED"/>
    <property type="match status" value="1"/>
</dbReference>
<evidence type="ECO:0000256" key="4">
    <source>
        <dbReference type="ARBA" id="ARBA00023002"/>
    </source>
</evidence>
<dbReference type="PRINTS" id="PR00411">
    <property type="entry name" value="PNDRDTASEI"/>
</dbReference>
<accession>A0A2T0UFK2</accession>
<dbReference type="SUPFAM" id="SSF55424">
    <property type="entry name" value="FAD/NAD-linked reductases, dimerisation (C-terminal) domain"/>
    <property type="match status" value="1"/>
</dbReference>
<dbReference type="Pfam" id="PF07992">
    <property type="entry name" value="Pyr_redox_2"/>
    <property type="match status" value="1"/>
</dbReference>
<reference evidence="7 8" key="1">
    <citation type="submission" date="2018-03" db="EMBL/GenBank/DDBJ databases">
        <title>Genomic Encyclopedia of Archaeal and Bacterial Type Strains, Phase II (KMG-II): from individual species to whole genera.</title>
        <authorList>
            <person name="Goeker M."/>
        </authorList>
    </citation>
    <scope>NUCLEOTIDE SEQUENCE [LARGE SCALE GENOMIC DNA]</scope>
    <source>
        <strain evidence="7 8">ATCC BAA-1496</strain>
    </source>
</reference>
<evidence type="ECO:0000313" key="7">
    <source>
        <dbReference type="EMBL" id="PRY56682.1"/>
    </source>
</evidence>
<keyword evidence="2" id="KW-0285">Flavoprotein</keyword>
<keyword evidence="8" id="KW-1185">Reference proteome</keyword>
<dbReference type="GO" id="GO:0051213">
    <property type="term" value="F:dioxygenase activity"/>
    <property type="evidence" value="ECO:0007669"/>
    <property type="project" value="UniProtKB-KW"/>
</dbReference>
<keyword evidence="7" id="KW-0223">Dioxygenase</keyword>
<dbReference type="Gene3D" id="3.30.390.30">
    <property type="match status" value="1"/>
</dbReference>
<dbReference type="Gene3D" id="3.50.50.60">
    <property type="entry name" value="FAD/NAD(P)-binding domain"/>
    <property type="match status" value="2"/>
</dbReference>
<dbReference type="GO" id="GO:0005737">
    <property type="term" value="C:cytoplasm"/>
    <property type="evidence" value="ECO:0007669"/>
    <property type="project" value="TreeGrafter"/>
</dbReference>
<dbReference type="AlphaFoldDB" id="A0A2T0UFK2"/>
<keyword evidence="4" id="KW-0560">Oxidoreductase</keyword>
<dbReference type="OrthoDB" id="1145at2"/>
<protein>
    <submittedName>
        <fullName evidence="7">3-phenylpropionate/trans-cinnamate dioxygenase ferredoxin reductase subunit</fullName>
    </submittedName>
</protein>
<dbReference type="RefSeq" id="WP_106298098.1">
    <property type="nucleotide sequence ID" value="NZ_PVTI01000018.1"/>
</dbReference>
<evidence type="ECO:0000256" key="1">
    <source>
        <dbReference type="ARBA" id="ARBA00001974"/>
    </source>
</evidence>